<keyword evidence="1" id="KW-0378">Hydrolase</keyword>
<dbReference type="InterPro" id="IPR029058">
    <property type="entry name" value="AB_hydrolase_fold"/>
</dbReference>
<dbReference type="GO" id="GO:0016787">
    <property type="term" value="F:hydrolase activity"/>
    <property type="evidence" value="ECO:0007669"/>
    <property type="project" value="UniProtKB-KW"/>
</dbReference>
<accession>A0A9X2PPL5</accession>
<protein>
    <submittedName>
        <fullName evidence="3">Pimeloyl-ACP methyl ester carboxylesterase</fullName>
    </submittedName>
</protein>
<name>A0A9X2PPL5_9BACT</name>
<dbReference type="RefSeq" id="WP_013060849.1">
    <property type="nucleotide sequence ID" value="NZ_CALTRV010000005.1"/>
</dbReference>
<dbReference type="Proteomes" id="UP001155144">
    <property type="component" value="Unassembled WGS sequence"/>
</dbReference>
<dbReference type="SUPFAM" id="SSF53474">
    <property type="entry name" value="alpha/beta-Hydrolases"/>
    <property type="match status" value="1"/>
</dbReference>
<dbReference type="InterPro" id="IPR000073">
    <property type="entry name" value="AB_hydrolase_1"/>
</dbReference>
<dbReference type="Gene3D" id="3.40.50.1820">
    <property type="entry name" value="alpha/beta hydrolase"/>
    <property type="match status" value="1"/>
</dbReference>
<feature type="domain" description="AB hydrolase-1" evidence="2">
    <location>
        <begin position="36"/>
        <end position="283"/>
    </location>
</feature>
<sequence length="296" mass="32966">MESDPTNHCSVSLERHWVDREGVRLHVRAAGPEDGPLVVLLHGFPEFWYGWRRQIPALAAAGHRVVVPDQRGYNRSDAPRAVAAYDLDRLVDDVCAVIDATGRARASVVGHDWGAMVAWHLAHARPERLRRLAVLNVPHPHVFRDTLRTSPTQLLRSTYALFFQVPGLPEWLLGRNDGQGLATMLRWSGRPDTFADADLAAYRRAWRRPGRLRGMLNWYRAAGRRALRSTPPSGAVDVPALVVWGAQDIALSRQMAAPSAAMCADGRLRIIDDATHWVQHDAPATVNRLLLGHLEA</sequence>
<gene>
    <name evidence="3" type="ORF">GGP45_002311</name>
</gene>
<comment type="caution">
    <text evidence="3">The sequence shown here is derived from an EMBL/GenBank/DDBJ whole genome shotgun (WGS) entry which is preliminary data.</text>
</comment>
<dbReference type="PRINTS" id="PR00111">
    <property type="entry name" value="ABHYDROLASE"/>
</dbReference>
<dbReference type="PANTHER" id="PTHR43329">
    <property type="entry name" value="EPOXIDE HYDROLASE"/>
    <property type="match status" value="1"/>
</dbReference>
<organism evidence="3 4">
    <name type="scientific">Salinibacter ruber</name>
    <dbReference type="NCBI Taxonomy" id="146919"/>
    <lineage>
        <taxon>Bacteria</taxon>
        <taxon>Pseudomonadati</taxon>
        <taxon>Rhodothermota</taxon>
        <taxon>Rhodothermia</taxon>
        <taxon>Rhodothermales</taxon>
        <taxon>Salinibacteraceae</taxon>
        <taxon>Salinibacter</taxon>
    </lineage>
</organism>
<dbReference type="Pfam" id="PF00561">
    <property type="entry name" value="Abhydrolase_1"/>
    <property type="match status" value="1"/>
</dbReference>
<reference evidence="3" key="1">
    <citation type="submission" date="2022-08" db="EMBL/GenBank/DDBJ databases">
        <title>Genomic Encyclopedia of Type Strains, Phase V (KMG-V): Genome sequencing to study the core and pangenomes of soil and plant-associated prokaryotes.</title>
        <authorList>
            <person name="Whitman W."/>
        </authorList>
    </citation>
    <scope>NUCLEOTIDE SEQUENCE</scope>
    <source>
        <strain evidence="3">SP3026</strain>
    </source>
</reference>
<evidence type="ECO:0000313" key="4">
    <source>
        <dbReference type="Proteomes" id="UP001155144"/>
    </source>
</evidence>
<proteinExistence type="predicted"/>
<evidence type="ECO:0000256" key="1">
    <source>
        <dbReference type="ARBA" id="ARBA00022801"/>
    </source>
</evidence>
<evidence type="ECO:0000259" key="2">
    <source>
        <dbReference type="Pfam" id="PF00561"/>
    </source>
</evidence>
<dbReference type="EMBL" id="JANUBL010000003">
    <property type="protein sequence ID" value="MCS4121958.1"/>
    <property type="molecule type" value="Genomic_DNA"/>
</dbReference>
<dbReference type="PRINTS" id="PR00412">
    <property type="entry name" value="EPOXHYDRLASE"/>
</dbReference>
<dbReference type="InterPro" id="IPR000639">
    <property type="entry name" value="Epox_hydrolase-like"/>
</dbReference>
<evidence type="ECO:0000313" key="3">
    <source>
        <dbReference type="EMBL" id="MCS4121958.1"/>
    </source>
</evidence>
<dbReference type="AlphaFoldDB" id="A0A9X2PPL5"/>